<name>A0A2I5YNW5_9ARAC</name>
<evidence type="ECO:0000256" key="1">
    <source>
        <dbReference type="ARBA" id="ARBA00022670"/>
    </source>
</evidence>
<feature type="signal peptide" evidence="5">
    <location>
        <begin position="1"/>
        <end position="18"/>
    </location>
</feature>
<dbReference type="Gene3D" id="2.40.10.10">
    <property type="entry name" value="Trypsin-like serine proteases"/>
    <property type="match status" value="1"/>
</dbReference>
<feature type="domain" description="Peptidase S1" evidence="6">
    <location>
        <begin position="36"/>
        <end position="280"/>
    </location>
</feature>
<dbReference type="PRINTS" id="PR00722">
    <property type="entry name" value="CHYMOTRYPSIN"/>
</dbReference>
<proteinExistence type="evidence at transcript level"/>
<evidence type="ECO:0000256" key="3">
    <source>
        <dbReference type="ARBA" id="ARBA00022825"/>
    </source>
</evidence>
<dbReference type="FunFam" id="2.40.10.10:FF:000060">
    <property type="entry name" value="Acrosin"/>
    <property type="match status" value="1"/>
</dbReference>
<evidence type="ECO:0000313" key="7">
    <source>
        <dbReference type="EMBL" id="AUI10828.1"/>
    </source>
</evidence>
<evidence type="ECO:0000256" key="5">
    <source>
        <dbReference type="SAM" id="SignalP"/>
    </source>
</evidence>
<dbReference type="InterPro" id="IPR018114">
    <property type="entry name" value="TRYPSIN_HIS"/>
</dbReference>
<dbReference type="Pfam" id="PF00089">
    <property type="entry name" value="Trypsin"/>
    <property type="match status" value="1"/>
</dbReference>
<reference evidence="7" key="1">
    <citation type="journal article" date="2017" name="J. Biol. Chem.">
        <title>Identification of a precursor processing protease from the spider Cupiennius salei essential for venom neurotoxin maturation.</title>
        <authorList>
            <person name="Langenegger N."/>
            <person name="Koua D."/>
            <person name="Schurch S."/>
            <person name="Heller M."/>
            <person name="Nentwig W."/>
            <person name="Kuhn-Nentwig L."/>
        </authorList>
    </citation>
    <scope>NUCLEOTIDE SEQUENCE</scope>
    <source>
        <strain evidence="7">VSP1_PHOFE</strain>
        <tissue evidence="7">Venom gland</tissue>
    </source>
</reference>
<keyword evidence="2" id="KW-0378">Hydrolase</keyword>
<dbReference type="GO" id="GO:0006508">
    <property type="term" value="P:proteolysis"/>
    <property type="evidence" value="ECO:0007669"/>
    <property type="project" value="UniProtKB-KW"/>
</dbReference>
<dbReference type="InterPro" id="IPR043504">
    <property type="entry name" value="Peptidase_S1_PA_chymotrypsin"/>
</dbReference>
<protein>
    <submittedName>
        <fullName evidence="7">Putative PQM protease</fullName>
    </submittedName>
</protein>
<dbReference type="InterPro" id="IPR001314">
    <property type="entry name" value="Peptidase_S1A"/>
</dbReference>
<dbReference type="PROSITE" id="PS50240">
    <property type="entry name" value="TRYPSIN_DOM"/>
    <property type="match status" value="1"/>
</dbReference>
<keyword evidence="3" id="KW-0720">Serine protease</keyword>
<dbReference type="AlphaFoldDB" id="A0A2I5YNW5"/>
<dbReference type="PANTHER" id="PTHR24252:SF7">
    <property type="entry name" value="HYALIN"/>
    <property type="match status" value="1"/>
</dbReference>
<feature type="chain" id="PRO_5014450495" evidence="5">
    <location>
        <begin position="19"/>
        <end position="280"/>
    </location>
</feature>
<evidence type="ECO:0000259" key="6">
    <source>
        <dbReference type="PROSITE" id="PS50240"/>
    </source>
</evidence>
<keyword evidence="4" id="KW-1015">Disulfide bond</keyword>
<evidence type="ECO:0000256" key="2">
    <source>
        <dbReference type="ARBA" id="ARBA00022801"/>
    </source>
</evidence>
<dbReference type="InterPro" id="IPR009003">
    <property type="entry name" value="Peptidase_S1_PA"/>
</dbReference>
<dbReference type="InterPro" id="IPR001254">
    <property type="entry name" value="Trypsin_dom"/>
</dbReference>
<keyword evidence="5" id="KW-0732">Signal</keyword>
<sequence length="280" mass="30417">MKLLTITFLSLLCGYSSGKLYTVKDCGKSLAAQGRIVNGTVTTPGKYPWMVSIHEKVKDVMKQACGGAILNENWIVTAAHCFDQPIILKDYEVYAGLYSITKKNAPTVQKFQLSKIIIHDKYVKDGFANDIALIKTATPIDIKGSKGYVNGICFPSGATDPSGEATVIGWGMIRGGGPISAELREVTLPLVPWQKCKQIYGHPDSEFEYIQVVPSMLCAGGNGKDACQFDSGGPLFQYDKKGVATLIGTVANGADCAYAHYPGMYMKVSAFRIWMDKVMT</sequence>
<evidence type="ECO:0000256" key="4">
    <source>
        <dbReference type="ARBA" id="ARBA00023157"/>
    </source>
</evidence>
<keyword evidence="1 7" id="KW-0645">Protease</keyword>
<dbReference type="EMBL" id="MF537417">
    <property type="protein sequence ID" value="AUI10828.1"/>
    <property type="molecule type" value="mRNA"/>
</dbReference>
<dbReference type="PROSITE" id="PS00134">
    <property type="entry name" value="TRYPSIN_HIS"/>
    <property type="match status" value="1"/>
</dbReference>
<dbReference type="CDD" id="cd00190">
    <property type="entry name" value="Tryp_SPc"/>
    <property type="match status" value="1"/>
</dbReference>
<dbReference type="GO" id="GO:0004252">
    <property type="term" value="F:serine-type endopeptidase activity"/>
    <property type="evidence" value="ECO:0007669"/>
    <property type="project" value="InterPro"/>
</dbReference>
<dbReference type="SMART" id="SM00020">
    <property type="entry name" value="Tryp_SPc"/>
    <property type="match status" value="1"/>
</dbReference>
<dbReference type="PANTHER" id="PTHR24252">
    <property type="entry name" value="ACROSIN-RELATED"/>
    <property type="match status" value="1"/>
</dbReference>
<accession>A0A2I5YNW5</accession>
<dbReference type="SUPFAM" id="SSF50494">
    <property type="entry name" value="Trypsin-like serine proteases"/>
    <property type="match status" value="1"/>
</dbReference>
<organism evidence="7">
    <name type="scientific">Phoneutria fera</name>
    <dbReference type="NCBI Taxonomy" id="881836"/>
    <lineage>
        <taxon>Eukaryota</taxon>
        <taxon>Metazoa</taxon>
        <taxon>Ecdysozoa</taxon>
        <taxon>Arthropoda</taxon>
        <taxon>Chelicerata</taxon>
        <taxon>Arachnida</taxon>
        <taxon>Araneae</taxon>
        <taxon>Araneomorphae</taxon>
        <taxon>Entelegynae</taxon>
        <taxon>Lycosoidea</taxon>
        <taxon>Ctenidae</taxon>
        <taxon>Phoneutria</taxon>
    </lineage>
</organism>